<dbReference type="PRINTS" id="PR00344">
    <property type="entry name" value="BCTRLSENSOR"/>
</dbReference>
<dbReference type="GO" id="GO:0005524">
    <property type="term" value="F:ATP binding"/>
    <property type="evidence" value="ECO:0007669"/>
    <property type="project" value="UniProtKB-KW"/>
</dbReference>
<dbReference type="InterPro" id="IPR005467">
    <property type="entry name" value="His_kinase_dom"/>
</dbReference>
<dbReference type="InterPro" id="IPR050980">
    <property type="entry name" value="2C_sensor_his_kinase"/>
</dbReference>
<feature type="domain" description="Histidine kinase" evidence="16">
    <location>
        <begin position="240"/>
        <end position="439"/>
    </location>
</feature>
<evidence type="ECO:0000256" key="8">
    <source>
        <dbReference type="ARBA" id="ARBA00022692"/>
    </source>
</evidence>
<evidence type="ECO:0000256" key="6">
    <source>
        <dbReference type="ARBA" id="ARBA00022553"/>
    </source>
</evidence>
<proteinExistence type="predicted"/>
<comment type="caution">
    <text evidence="18">The sequence shown here is derived from an EMBL/GenBank/DDBJ whole genome shotgun (WGS) entry which is preliminary data.</text>
</comment>
<accession>A0ABV3L8F6</accession>
<evidence type="ECO:0000256" key="11">
    <source>
        <dbReference type="ARBA" id="ARBA00022840"/>
    </source>
</evidence>
<sequence length="439" mass="48394">MLFAWLKHSLPRSLYGRAALILVLPVFTLQLVVSVVFIQRHFEGVTRQMTRNVLAETRYLVDSVNAAPDLATAQALVDDLGPALELAVFLPAPLRDGDTRAFYDLSGRVVIETLHRRLTGVSGIDLTSNQREVQVSIDTVHGGMDLRMPRGRVSASNPHQLLVLMIATGVLMTMISFIFLRNQLRPIKRLARAADAFGKGRHVYYRPTGASEVRLAGQAFLDMRSRIERQMEQRTLMLSGVSHDLRTPLTRLKLALGMMDDTEETEAMRRDVQDMQHLVDEFLNFVRGDALDDAVEADLTELVRACVVSARRGGHAVELCQLDETGNVTIRPMAISRALENLIGNAVRYGTMAAVTVVVREGTVCIRVEDDGPGIPKDRFKDALKPFAQLDAARNQDRGTGVGLGLAIASDIARRHGGRLHLGRSARLGGLQAELIVAR</sequence>
<feature type="domain" description="HAMP" evidence="17">
    <location>
        <begin position="181"/>
        <end position="232"/>
    </location>
</feature>
<dbReference type="Proteomes" id="UP001553161">
    <property type="component" value="Unassembled WGS sequence"/>
</dbReference>
<evidence type="ECO:0000256" key="10">
    <source>
        <dbReference type="ARBA" id="ARBA00022777"/>
    </source>
</evidence>
<dbReference type="InterPro" id="IPR036097">
    <property type="entry name" value="HisK_dim/P_sf"/>
</dbReference>
<evidence type="ECO:0000256" key="12">
    <source>
        <dbReference type="ARBA" id="ARBA00022989"/>
    </source>
</evidence>
<evidence type="ECO:0000256" key="5">
    <source>
        <dbReference type="ARBA" id="ARBA00022519"/>
    </source>
</evidence>
<dbReference type="PANTHER" id="PTHR44936:SF5">
    <property type="entry name" value="SENSOR HISTIDINE KINASE ENVZ"/>
    <property type="match status" value="1"/>
</dbReference>
<evidence type="ECO:0000256" key="1">
    <source>
        <dbReference type="ARBA" id="ARBA00000085"/>
    </source>
</evidence>
<keyword evidence="6" id="KW-0597">Phosphoprotein</keyword>
<dbReference type="InterPro" id="IPR036890">
    <property type="entry name" value="HATPase_C_sf"/>
</dbReference>
<dbReference type="InterPro" id="IPR003594">
    <property type="entry name" value="HATPase_dom"/>
</dbReference>
<name>A0ABV3L8F6_9RHOB</name>
<keyword evidence="13" id="KW-0902">Two-component regulatory system</keyword>
<dbReference type="InterPro" id="IPR004358">
    <property type="entry name" value="Sig_transdc_His_kin-like_C"/>
</dbReference>
<comment type="catalytic activity">
    <reaction evidence="1">
        <text>ATP + protein L-histidine = ADP + protein N-phospho-L-histidine.</text>
        <dbReference type="EC" id="2.7.13.3"/>
    </reaction>
</comment>
<evidence type="ECO:0000256" key="2">
    <source>
        <dbReference type="ARBA" id="ARBA00004429"/>
    </source>
</evidence>
<dbReference type="SMART" id="SM00387">
    <property type="entry name" value="HATPase_c"/>
    <property type="match status" value="1"/>
</dbReference>
<evidence type="ECO:0000256" key="4">
    <source>
        <dbReference type="ARBA" id="ARBA00022475"/>
    </source>
</evidence>
<dbReference type="Gene3D" id="1.10.287.130">
    <property type="match status" value="1"/>
</dbReference>
<dbReference type="SMART" id="SM00388">
    <property type="entry name" value="HisKA"/>
    <property type="match status" value="1"/>
</dbReference>
<gene>
    <name evidence="18" type="ORF">AB0T83_13830</name>
</gene>
<dbReference type="Pfam" id="PF00672">
    <property type="entry name" value="HAMP"/>
    <property type="match status" value="1"/>
</dbReference>
<keyword evidence="12 15" id="KW-1133">Transmembrane helix</keyword>
<dbReference type="InterPro" id="IPR003660">
    <property type="entry name" value="HAMP_dom"/>
</dbReference>
<evidence type="ECO:0000259" key="16">
    <source>
        <dbReference type="PROSITE" id="PS50109"/>
    </source>
</evidence>
<dbReference type="SUPFAM" id="SSF47384">
    <property type="entry name" value="Homodimeric domain of signal transducing histidine kinase"/>
    <property type="match status" value="1"/>
</dbReference>
<feature type="transmembrane region" description="Helical" evidence="15">
    <location>
        <begin position="161"/>
        <end position="180"/>
    </location>
</feature>
<keyword evidence="14 15" id="KW-0472">Membrane</keyword>
<keyword evidence="7" id="KW-0808">Transferase</keyword>
<dbReference type="SMART" id="SM00304">
    <property type="entry name" value="HAMP"/>
    <property type="match status" value="1"/>
</dbReference>
<evidence type="ECO:0000313" key="19">
    <source>
        <dbReference type="Proteomes" id="UP001553161"/>
    </source>
</evidence>
<dbReference type="EC" id="2.7.13.3" evidence="3"/>
<protein>
    <recommendedName>
        <fullName evidence="3">histidine kinase</fullName>
        <ecNumber evidence="3">2.7.13.3</ecNumber>
    </recommendedName>
</protein>
<evidence type="ECO:0000259" key="17">
    <source>
        <dbReference type="PROSITE" id="PS50885"/>
    </source>
</evidence>
<evidence type="ECO:0000256" key="9">
    <source>
        <dbReference type="ARBA" id="ARBA00022741"/>
    </source>
</evidence>
<dbReference type="InterPro" id="IPR003661">
    <property type="entry name" value="HisK_dim/P_dom"/>
</dbReference>
<evidence type="ECO:0000256" key="15">
    <source>
        <dbReference type="SAM" id="Phobius"/>
    </source>
</evidence>
<dbReference type="Pfam" id="PF02518">
    <property type="entry name" value="HATPase_c"/>
    <property type="match status" value="1"/>
</dbReference>
<evidence type="ECO:0000256" key="7">
    <source>
        <dbReference type="ARBA" id="ARBA00022679"/>
    </source>
</evidence>
<comment type="subcellular location">
    <subcellularLocation>
        <location evidence="2">Cell inner membrane</location>
        <topology evidence="2">Multi-pass membrane protein</topology>
    </subcellularLocation>
</comment>
<evidence type="ECO:0000256" key="3">
    <source>
        <dbReference type="ARBA" id="ARBA00012438"/>
    </source>
</evidence>
<evidence type="ECO:0000256" key="13">
    <source>
        <dbReference type="ARBA" id="ARBA00023012"/>
    </source>
</evidence>
<keyword evidence="10" id="KW-0418">Kinase</keyword>
<keyword evidence="11 18" id="KW-0067">ATP-binding</keyword>
<dbReference type="PROSITE" id="PS50109">
    <property type="entry name" value="HIS_KIN"/>
    <property type="match status" value="1"/>
</dbReference>
<dbReference type="EMBL" id="JBFBVU010000018">
    <property type="protein sequence ID" value="MEV8467854.1"/>
    <property type="molecule type" value="Genomic_DNA"/>
</dbReference>
<reference evidence="18 19" key="1">
    <citation type="submission" date="2024-07" db="EMBL/GenBank/DDBJ databases">
        <authorList>
            <person name="Kang M."/>
        </authorList>
    </citation>
    <scope>NUCLEOTIDE SEQUENCE [LARGE SCALE GENOMIC DNA]</scope>
    <source>
        <strain evidence="18 19">DFM31</strain>
    </source>
</reference>
<dbReference type="PROSITE" id="PS50885">
    <property type="entry name" value="HAMP"/>
    <property type="match status" value="1"/>
</dbReference>
<dbReference type="SUPFAM" id="SSF55874">
    <property type="entry name" value="ATPase domain of HSP90 chaperone/DNA topoisomerase II/histidine kinase"/>
    <property type="match status" value="1"/>
</dbReference>
<keyword evidence="4" id="KW-1003">Cell membrane</keyword>
<keyword evidence="8 15" id="KW-0812">Transmembrane</keyword>
<dbReference type="CDD" id="cd00075">
    <property type="entry name" value="HATPase"/>
    <property type="match status" value="1"/>
</dbReference>
<dbReference type="PANTHER" id="PTHR44936">
    <property type="entry name" value="SENSOR PROTEIN CREC"/>
    <property type="match status" value="1"/>
</dbReference>
<dbReference type="Gene3D" id="3.30.565.10">
    <property type="entry name" value="Histidine kinase-like ATPase, C-terminal domain"/>
    <property type="match status" value="1"/>
</dbReference>
<organism evidence="18 19">
    <name type="scientific">Meridianimarinicoccus marinus</name>
    <dbReference type="NCBI Taxonomy" id="3231483"/>
    <lineage>
        <taxon>Bacteria</taxon>
        <taxon>Pseudomonadati</taxon>
        <taxon>Pseudomonadota</taxon>
        <taxon>Alphaproteobacteria</taxon>
        <taxon>Rhodobacterales</taxon>
        <taxon>Paracoccaceae</taxon>
        <taxon>Meridianimarinicoccus</taxon>
    </lineage>
</organism>
<keyword evidence="19" id="KW-1185">Reference proteome</keyword>
<dbReference type="CDD" id="cd00082">
    <property type="entry name" value="HisKA"/>
    <property type="match status" value="1"/>
</dbReference>
<dbReference type="RefSeq" id="WP_366193745.1">
    <property type="nucleotide sequence ID" value="NZ_JBFBVU010000018.1"/>
</dbReference>
<keyword evidence="5" id="KW-0997">Cell inner membrane</keyword>
<evidence type="ECO:0000256" key="14">
    <source>
        <dbReference type="ARBA" id="ARBA00023136"/>
    </source>
</evidence>
<dbReference type="Pfam" id="PF00512">
    <property type="entry name" value="HisKA"/>
    <property type="match status" value="1"/>
</dbReference>
<keyword evidence="9" id="KW-0547">Nucleotide-binding</keyword>
<evidence type="ECO:0000313" key="18">
    <source>
        <dbReference type="EMBL" id="MEV8467854.1"/>
    </source>
</evidence>